<dbReference type="Gene3D" id="2.80.10.50">
    <property type="match status" value="1"/>
</dbReference>
<feature type="domain" description="MIR" evidence="3">
    <location>
        <begin position="623"/>
        <end position="678"/>
    </location>
</feature>
<dbReference type="STRING" id="246437.L9LFH0"/>
<dbReference type="FunCoup" id="L9LFH0">
    <property type="interactions" value="53"/>
</dbReference>
<dbReference type="InterPro" id="IPR016093">
    <property type="entry name" value="MIR_motif"/>
</dbReference>
<feature type="compositionally biased region" description="Acidic residues" evidence="2">
    <location>
        <begin position="576"/>
        <end position="587"/>
    </location>
</feature>
<dbReference type="InParanoid" id="L9LFH0"/>
<feature type="compositionally biased region" description="Polar residues" evidence="2">
    <location>
        <begin position="550"/>
        <end position="560"/>
    </location>
</feature>
<dbReference type="InterPro" id="IPR031532">
    <property type="entry name" value="DUF4702"/>
</dbReference>
<feature type="region of interest" description="Disordered" evidence="2">
    <location>
        <begin position="474"/>
        <end position="520"/>
    </location>
</feature>
<feature type="compositionally biased region" description="Polar residues" evidence="2">
    <location>
        <begin position="348"/>
        <end position="359"/>
    </location>
</feature>
<accession>L9LFH0</accession>
<evidence type="ECO:0000256" key="2">
    <source>
        <dbReference type="SAM" id="MobiDB-lite"/>
    </source>
</evidence>
<dbReference type="PROSITE" id="PS50919">
    <property type="entry name" value="MIR"/>
    <property type="match status" value="2"/>
</dbReference>
<organism evidence="4 5">
    <name type="scientific">Tupaia chinensis</name>
    <name type="common">Chinese tree shrew</name>
    <name type="synonym">Tupaia belangeri chinensis</name>
    <dbReference type="NCBI Taxonomy" id="246437"/>
    <lineage>
        <taxon>Eukaryota</taxon>
        <taxon>Metazoa</taxon>
        <taxon>Chordata</taxon>
        <taxon>Craniata</taxon>
        <taxon>Vertebrata</taxon>
        <taxon>Euteleostomi</taxon>
        <taxon>Mammalia</taxon>
        <taxon>Eutheria</taxon>
        <taxon>Euarchontoglires</taxon>
        <taxon>Scandentia</taxon>
        <taxon>Tupaiidae</taxon>
        <taxon>Tupaia</taxon>
    </lineage>
</organism>
<sequence length="749" mass="82065">MRPAPKLSRVPHPPSTYAGHRRNRRGLQPFRSFLDFLTEGQVLDSLQTVVEKATERMATVKTDAGVPLLEVQDPVEVLRGGRRARARPSQGTMHRHRVRPNLCTGHPNNYPSCSSSTSGSHSSRTAGFLGAPCWDSDLAARGAGSLPSMGDRLLLEKNLKRLQRLENKGKGRNRSWSQGDSLPWDSQGSQTSSQWTQEKPLSWFSGLLGSSSSTPEASELGPAERELTLLRGEFYKKIKSLLSQPASLDLPGYCSLHQPHQTLDFLAQHDLFPALQRVVSQAVDKLSSARRFNGFPTSGTSASQLPLPCEPPLPGSKSDTPTDREEPCDSSPTTGSSPLTSHRKSKSKTVSPTMSNPQVASRLRLKATQSSSTKFSRKKPLPSISSKSSLPHASNPWFEEIVSFLVEQAVSLLICKYKYERNLRKQLGFISFPITEGLMDLLLGFKKIEGSRIRLSSQIDWSCLLRKLEEAEKIRPPSHPGAPQHSAPHSRVSQRSTVSLSTQPEPAPNTDKEKEPEPDLDTELQVRQLFNPQEPATLENEPPASASEPKLSTSSGTGMDSSPHKSRETVNFGDSEGSEEDEGDDDGDHVRSGQQSVTGVEASDDANSYWRIRGGSEGGCPRGSPVRCGQAVRLTHRLTGKNLHTHHFPSPLSSNQEVSAFGEDGEGDDLDLWTVRCPGQHWEREAAVRFQHVGTSVFLSVTGEQYGSPIRGQHEVHGMPSANTHNTWKAMEGIFIKPSAEPSAGHDEL</sequence>
<feature type="region of interest" description="Disordered" evidence="2">
    <location>
        <begin position="291"/>
        <end position="392"/>
    </location>
</feature>
<dbReference type="SUPFAM" id="SSF82109">
    <property type="entry name" value="MIR domain"/>
    <property type="match status" value="1"/>
</dbReference>
<keyword evidence="5" id="KW-1185">Reference proteome</keyword>
<protein>
    <submittedName>
        <fullName evidence="4">Coiled-coil domain-containing protein 116</fullName>
    </submittedName>
</protein>
<feature type="domain" description="MIR" evidence="3">
    <location>
        <begin position="679"/>
        <end position="733"/>
    </location>
</feature>
<evidence type="ECO:0000313" key="4">
    <source>
        <dbReference type="EMBL" id="ELW72587.1"/>
    </source>
</evidence>
<evidence type="ECO:0000259" key="3">
    <source>
        <dbReference type="PROSITE" id="PS50919"/>
    </source>
</evidence>
<dbReference type="Pfam" id="PF02815">
    <property type="entry name" value="MIR"/>
    <property type="match status" value="1"/>
</dbReference>
<proteinExistence type="predicted"/>
<reference evidence="5" key="1">
    <citation type="submission" date="2012-07" db="EMBL/GenBank/DDBJ databases">
        <title>Genome of the Chinese tree shrew, a rising model animal genetically related to primates.</title>
        <authorList>
            <person name="Zhang G."/>
            <person name="Fan Y."/>
            <person name="Yao Y."/>
            <person name="Huang Z."/>
        </authorList>
    </citation>
    <scope>NUCLEOTIDE SEQUENCE [LARGE SCALE GENOMIC DNA]</scope>
</reference>
<feature type="region of interest" description="Disordered" evidence="2">
    <location>
        <begin position="165"/>
        <end position="192"/>
    </location>
</feature>
<reference evidence="5" key="2">
    <citation type="journal article" date="2013" name="Nat. Commun.">
        <title>Genome of the Chinese tree shrew.</title>
        <authorList>
            <person name="Fan Y."/>
            <person name="Huang Z.Y."/>
            <person name="Cao C.C."/>
            <person name="Chen C.S."/>
            <person name="Chen Y.X."/>
            <person name="Fan D.D."/>
            <person name="He J."/>
            <person name="Hou H.L."/>
            <person name="Hu L."/>
            <person name="Hu X.T."/>
            <person name="Jiang X.T."/>
            <person name="Lai R."/>
            <person name="Lang Y.S."/>
            <person name="Liang B."/>
            <person name="Liao S.G."/>
            <person name="Mu D."/>
            <person name="Ma Y.Y."/>
            <person name="Niu Y.Y."/>
            <person name="Sun X.Q."/>
            <person name="Xia J.Q."/>
            <person name="Xiao J."/>
            <person name="Xiong Z.Q."/>
            <person name="Xu L."/>
            <person name="Yang L."/>
            <person name="Zhang Y."/>
            <person name="Zhao W."/>
            <person name="Zhao X.D."/>
            <person name="Zheng Y.T."/>
            <person name="Zhou J.M."/>
            <person name="Zhu Y.B."/>
            <person name="Zhang G.J."/>
            <person name="Wang J."/>
            <person name="Yao Y.G."/>
        </authorList>
    </citation>
    <scope>NUCLEOTIDE SEQUENCE [LARGE SCALE GENOMIC DNA]</scope>
</reference>
<dbReference type="SMART" id="SM00472">
    <property type="entry name" value="MIR"/>
    <property type="match status" value="2"/>
</dbReference>
<dbReference type="Pfam" id="PF15774">
    <property type="entry name" value="DUF4702"/>
    <property type="match status" value="1"/>
</dbReference>
<dbReference type="EMBL" id="KB320401">
    <property type="protein sequence ID" value="ELW72587.1"/>
    <property type="molecule type" value="Genomic_DNA"/>
</dbReference>
<feature type="compositionally biased region" description="Low complexity" evidence="2">
    <location>
        <begin position="381"/>
        <end position="391"/>
    </location>
</feature>
<evidence type="ECO:0000313" key="5">
    <source>
        <dbReference type="Proteomes" id="UP000011518"/>
    </source>
</evidence>
<dbReference type="Proteomes" id="UP000011518">
    <property type="component" value="Unassembled WGS sequence"/>
</dbReference>
<feature type="region of interest" description="Disordered" evidence="2">
    <location>
        <begin position="534"/>
        <end position="608"/>
    </location>
</feature>
<feature type="compositionally biased region" description="Polar residues" evidence="2">
    <location>
        <begin position="295"/>
        <end position="304"/>
    </location>
</feature>
<feature type="region of interest" description="Disordered" evidence="2">
    <location>
        <begin position="1"/>
        <end position="24"/>
    </location>
</feature>
<feature type="compositionally biased region" description="Low complexity" evidence="2">
    <location>
        <begin position="112"/>
        <end position="123"/>
    </location>
</feature>
<gene>
    <name evidence="4" type="ORF">TREES_T100012815</name>
</gene>
<dbReference type="InterPro" id="IPR036300">
    <property type="entry name" value="MIR_dom_sf"/>
</dbReference>
<dbReference type="AlphaFoldDB" id="L9LFH0"/>
<dbReference type="PANTHER" id="PTHR36861:SF1">
    <property type="entry name" value="COILED-COIL DOMAIN-CONTAINING PROTEIN 116"/>
    <property type="match status" value="1"/>
</dbReference>
<name>L9LFH0_TUPCH</name>
<keyword evidence="1" id="KW-0677">Repeat</keyword>
<dbReference type="eggNOG" id="ENOG502STQK">
    <property type="taxonomic scope" value="Eukaryota"/>
</dbReference>
<dbReference type="PANTHER" id="PTHR36861">
    <property type="entry name" value="COILED-COIL DOMAIN-CONTAINING PROTEIN 116"/>
    <property type="match status" value="1"/>
</dbReference>
<feature type="compositionally biased region" description="Low complexity" evidence="2">
    <location>
        <begin position="330"/>
        <end position="340"/>
    </location>
</feature>
<evidence type="ECO:0000256" key="1">
    <source>
        <dbReference type="ARBA" id="ARBA00022737"/>
    </source>
</evidence>
<feature type="region of interest" description="Disordered" evidence="2">
    <location>
        <begin position="81"/>
        <end position="125"/>
    </location>
</feature>
<dbReference type="GO" id="GO:0005813">
    <property type="term" value="C:centrosome"/>
    <property type="evidence" value="ECO:0007669"/>
    <property type="project" value="TreeGrafter"/>
</dbReference>
<feature type="compositionally biased region" description="Polar residues" evidence="2">
    <location>
        <begin position="491"/>
        <end position="504"/>
    </location>
</feature>